<evidence type="ECO:0008006" key="3">
    <source>
        <dbReference type="Google" id="ProtNLM"/>
    </source>
</evidence>
<dbReference type="InterPro" id="IPR014794">
    <property type="entry name" value="DUF1779"/>
</dbReference>
<dbReference type="InterPro" id="IPR036209">
    <property type="entry name" value="YwmB-like_sf"/>
</dbReference>
<dbReference type="RefSeq" id="WP_094397111.1">
    <property type="nucleotide sequence ID" value="NZ_CP016893.1"/>
</dbReference>
<dbReference type="Gene3D" id="3.30.360.40">
    <property type="entry name" value="YwmB-like"/>
    <property type="match status" value="1"/>
</dbReference>
<evidence type="ECO:0000313" key="2">
    <source>
        <dbReference type="Proteomes" id="UP000214975"/>
    </source>
</evidence>
<dbReference type="AlphaFoldDB" id="A0A223HY45"/>
<name>A0A223HY45_THETR</name>
<proteinExistence type="predicted"/>
<protein>
    <recommendedName>
        <fullName evidence="3">YwmB family TATA-box binding protein</fullName>
    </recommendedName>
</protein>
<sequence>MFNKLSLIIVTILIVFVMLNSQMDAFSAKSNDIAVLENSFEKSGASYEYANINAWSKLNSKFTSISEMNMIVEKIIKSMGIDDKKVKVSKLNQDNFRQYDAEYDTGNKKISIVMQSVKNEVANETYILIDEYLLKGNKDVIGENEKIKKAYSKLSLTPEIATCLVGAYKGLLNKDKISSILEEVMKYTNAVKVEGLNDENLVSISAHTNKIKEYIEMGSEKINLNVALRYSSFDDKTYIWIATPIIAIEY</sequence>
<organism evidence="1 2">
    <name type="scientific">Thermoanaerobacterium thermosaccharolyticum</name>
    <name type="common">Clostridium thermosaccharolyticum</name>
    <dbReference type="NCBI Taxonomy" id="1517"/>
    <lineage>
        <taxon>Bacteria</taxon>
        <taxon>Bacillati</taxon>
        <taxon>Bacillota</taxon>
        <taxon>Clostridia</taxon>
        <taxon>Thermoanaerobacterales</taxon>
        <taxon>Thermoanaerobacteraceae</taxon>
        <taxon>Thermoanaerobacterium</taxon>
    </lineage>
</organism>
<dbReference type="EMBL" id="CP016893">
    <property type="protein sequence ID" value="AST57204.1"/>
    <property type="molecule type" value="Genomic_DNA"/>
</dbReference>
<dbReference type="Proteomes" id="UP000214975">
    <property type="component" value="Chromosome"/>
</dbReference>
<dbReference type="SUPFAM" id="SSF143842">
    <property type="entry name" value="YwmB-like"/>
    <property type="match status" value="1"/>
</dbReference>
<reference evidence="1 2" key="1">
    <citation type="submission" date="2016-08" db="EMBL/GenBank/DDBJ databases">
        <title>A novel genetic cassette of butanologenic Thermoanaerobacterium thermosaccharolyticum that directly convert cellulose to butanol.</title>
        <authorList>
            <person name="Li T."/>
            <person name="He J."/>
        </authorList>
    </citation>
    <scope>NUCLEOTIDE SEQUENCE [LARGE SCALE GENOMIC DNA]</scope>
    <source>
        <strain evidence="1 2">TG57</strain>
    </source>
</reference>
<dbReference type="Pfam" id="PF08680">
    <property type="entry name" value="DUF1779"/>
    <property type="match status" value="1"/>
</dbReference>
<evidence type="ECO:0000313" key="1">
    <source>
        <dbReference type="EMBL" id="AST57204.1"/>
    </source>
</evidence>
<gene>
    <name evidence="1" type="ORF">Thert_01098</name>
</gene>
<accession>A0A223HY45</accession>